<dbReference type="Proteomes" id="UP000030685">
    <property type="component" value="Unassembled WGS sequence"/>
</dbReference>
<protein>
    <recommendedName>
        <fullName evidence="1">Heterokaryon incompatibility domain-containing protein</fullName>
    </recommendedName>
</protein>
<proteinExistence type="predicted"/>
<gene>
    <name evidence="2" type="ORF">FOIG_14765</name>
</gene>
<dbReference type="EMBL" id="JH658310">
    <property type="protein sequence ID" value="EXL92101.1"/>
    <property type="molecule type" value="Genomic_DNA"/>
</dbReference>
<evidence type="ECO:0000313" key="2">
    <source>
        <dbReference type="EMBL" id="EXL92101.1"/>
    </source>
</evidence>
<dbReference type="AlphaFoldDB" id="X0J6W3"/>
<dbReference type="Pfam" id="PF26639">
    <property type="entry name" value="Het-6_barrel"/>
    <property type="match status" value="1"/>
</dbReference>
<dbReference type="InterPro" id="IPR052895">
    <property type="entry name" value="HetReg/Transcr_Mod"/>
</dbReference>
<accession>X0J6W3</accession>
<dbReference type="PANTHER" id="PTHR24148">
    <property type="entry name" value="ANKYRIN REPEAT DOMAIN-CONTAINING PROTEIN 39 HOMOLOG-RELATED"/>
    <property type="match status" value="1"/>
</dbReference>
<dbReference type="GeneID" id="42039940"/>
<name>X0J6W3_FUSO5</name>
<dbReference type="InterPro" id="IPR010730">
    <property type="entry name" value="HET"/>
</dbReference>
<dbReference type="PANTHER" id="PTHR24148:SF80">
    <property type="entry name" value="HETEROKARYON INCOMPATIBILITY DOMAIN-CONTAINING PROTEIN"/>
    <property type="match status" value="1"/>
</dbReference>
<dbReference type="HOGENOM" id="CLU_004184_7_3_1"/>
<organism evidence="2">
    <name type="scientific">Fusarium odoratissimum (strain NRRL 54006)</name>
    <dbReference type="NCBI Taxonomy" id="1089451"/>
    <lineage>
        <taxon>Eukaryota</taxon>
        <taxon>Fungi</taxon>
        <taxon>Dikarya</taxon>
        <taxon>Ascomycota</taxon>
        <taxon>Pezizomycotina</taxon>
        <taxon>Sordariomycetes</taxon>
        <taxon>Hypocreomycetidae</taxon>
        <taxon>Hypocreales</taxon>
        <taxon>Nectriaceae</taxon>
        <taxon>Fusarium</taxon>
        <taxon>Fusarium oxysporum species complex</taxon>
        <taxon>Fusarium oxysporum f. sp. cubense (strain race 4)</taxon>
    </lineage>
</organism>
<dbReference type="Pfam" id="PF06985">
    <property type="entry name" value="HET"/>
    <property type="match status" value="1"/>
</dbReference>
<reference evidence="2" key="1">
    <citation type="submission" date="2011-11" db="EMBL/GenBank/DDBJ databases">
        <title>The Genome Sequence of Fusarium oxysporum II5.</title>
        <authorList>
            <consortium name="The Broad Institute Genome Sequencing Platform"/>
            <person name="Ma L.-J."/>
            <person name="Gale L.R."/>
            <person name="Schwartz D.C."/>
            <person name="Zhou S."/>
            <person name="Corby-Kistler H."/>
            <person name="Young S.K."/>
            <person name="Zeng Q."/>
            <person name="Gargeya S."/>
            <person name="Fitzgerald M."/>
            <person name="Haas B."/>
            <person name="Abouelleil A."/>
            <person name="Alvarado L."/>
            <person name="Arachchi H.M."/>
            <person name="Berlin A."/>
            <person name="Brown A."/>
            <person name="Chapman S.B."/>
            <person name="Chen Z."/>
            <person name="Dunbar C."/>
            <person name="Freedman E."/>
            <person name="Gearin G."/>
            <person name="Goldberg J."/>
            <person name="Griggs A."/>
            <person name="Gujja S."/>
            <person name="Heiman D."/>
            <person name="Howarth C."/>
            <person name="Larson L."/>
            <person name="Lui A."/>
            <person name="MacDonald P.J.P."/>
            <person name="Montmayeur A."/>
            <person name="Murphy C."/>
            <person name="Neiman D."/>
            <person name="Pearson M."/>
            <person name="Priest M."/>
            <person name="Roberts A."/>
            <person name="Saif S."/>
            <person name="Shea T."/>
            <person name="Shenoy N."/>
            <person name="Sisk P."/>
            <person name="Stolte C."/>
            <person name="Sykes S."/>
            <person name="Wortman J."/>
            <person name="Nusbaum C."/>
            <person name="Birren B."/>
        </authorList>
    </citation>
    <scope>NUCLEOTIDE SEQUENCE [LARGE SCALE GENOMIC DNA]</scope>
    <source>
        <strain evidence="2">54006</strain>
    </source>
</reference>
<feature type="domain" description="Heterokaryon incompatibility" evidence="1">
    <location>
        <begin position="43"/>
        <end position="195"/>
    </location>
</feature>
<dbReference type="VEuPathDB" id="FungiDB:FOIG_14765"/>
<reference evidence="2" key="2">
    <citation type="submission" date="2012-05" db="EMBL/GenBank/DDBJ databases">
        <title>The Genome Annotation of Fusarium oxysporum II5.</title>
        <authorList>
            <consortium name="The Broad Institute Genomics Platform"/>
            <person name="Ma L.-J."/>
            <person name="Corby-Kistler H."/>
            <person name="Broz K."/>
            <person name="Gale L.R."/>
            <person name="Jonkers W."/>
            <person name="O'Donnell K."/>
            <person name="Ploetz R."/>
            <person name="Steinberg C."/>
            <person name="Schwartz D.C."/>
            <person name="VanEtten H."/>
            <person name="Zhou S."/>
            <person name="Young S.K."/>
            <person name="Zeng Q."/>
            <person name="Gargeya S."/>
            <person name="Fitzgerald M."/>
            <person name="Abouelleil A."/>
            <person name="Alvarado L."/>
            <person name="Chapman S.B."/>
            <person name="Gainer-Dewar J."/>
            <person name="Goldberg J."/>
            <person name="Griggs A."/>
            <person name="Gujja S."/>
            <person name="Hansen M."/>
            <person name="Howarth C."/>
            <person name="Imamovic A."/>
            <person name="Ireland A."/>
            <person name="Larimer J."/>
            <person name="McCowan C."/>
            <person name="Murphy C."/>
            <person name="Pearson M."/>
            <person name="Poon T.W."/>
            <person name="Priest M."/>
            <person name="Roberts A."/>
            <person name="Saif S."/>
            <person name="Shea T."/>
            <person name="Sykes S."/>
            <person name="Wortman J."/>
            <person name="Nusbaum C."/>
            <person name="Birren B."/>
        </authorList>
    </citation>
    <scope>NUCLEOTIDE SEQUENCE</scope>
    <source>
        <strain evidence="2">54006</strain>
    </source>
</reference>
<evidence type="ECO:0000259" key="1">
    <source>
        <dbReference type="Pfam" id="PF06985"/>
    </source>
</evidence>
<sequence>MPFKYDELPNNDFFRIFELKCGKDDEPLQGNLRTHVRKEAPKYEALSYMWGSPDRVKHMECNDHEFMITSSLDSALRRLRLARESRYLWIDQICINQESPNERSEQVCIMRDIYSGSVLVTAWLGPADPGEAADTRMIISALAAIRFHVVSKQQYFPENERLQELGLPTRESPAWGALNSMLQAPYFSRVWIIQELAVAPTYDLLWGDLLIPKVDFEAFKTATLFLCMLYPDPNCLDLSRGRGPSKGVCPKIEWSIPMGFTDDAWKQGQDLLELVCLTKRCHATDPADKIFALIGLAGEKTYGIVPDYTKTKPEVFTEFALKVISETRNLEILNYCDVEDPTVEERLPLWAPRWHHEVTRHYYNMTGYGFKSSNDMEIAFHTSTNTKVLQLKGLHIDRVKETHSQTLQMDQNAMAISRMIIEHESLLKDQYGLDIIRPIVLTMLNGRVRSILLEVHYDRPKDDSYLQLFTAFALRSLLTSFVKDGDDGGSNQRAMIQLIKMAVDSSPSATPCELIWKEPETWEFFKDRLDHLYPHDMEIASSYLEVLRRVSCDIEKDSVNFVQNTAYTYRRNLFITEKGYIGTGPRSVKPGDSVCILFGGDTPYIVCPRSSTSDEGLFLGNAYVHGIMDGEAITTWEEQKDSQDPKFRERLFKLI</sequence>
<dbReference type="RefSeq" id="XP_031054191.1">
    <property type="nucleotide sequence ID" value="XM_031216050.1"/>
</dbReference>